<organism evidence="3 4">
    <name type="scientific">Siccirubricoccus soli</name>
    <dbReference type="NCBI Taxonomy" id="2899147"/>
    <lineage>
        <taxon>Bacteria</taxon>
        <taxon>Pseudomonadati</taxon>
        <taxon>Pseudomonadota</taxon>
        <taxon>Alphaproteobacteria</taxon>
        <taxon>Acetobacterales</taxon>
        <taxon>Roseomonadaceae</taxon>
        <taxon>Siccirubricoccus</taxon>
    </lineage>
</organism>
<name>A0ABT1DBU0_9PROT</name>
<dbReference type="EMBL" id="JAFIRR010000190">
    <property type="protein sequence ID" value="MCO6419405.1"/>
    <property type="molecule type" value="Genomic_DNA"/>
</dbReference>
<evidence type="ECO:0000313" key="3">
    <source>
        <dbReference type="EMBL" id="MCO6419405.1"/>
    </source>
</evidence>
<evidence type="ECO:0000256" key="2">
    <source>
        <dbReference type="SAM" id="MobiDB-lite"/>
    </source>
</evidence>
<gene>
    <name evidence="3" type="ORF">JYK14_25055</name>
</gene>
<evidence type="ECO:0008006" key="5">
    <source>
        <dbReference type="Google" id="ProtNLM"/>
    </source>
</evidence>
<feature type="non-terminal residue" evidence="3">
    <location>
        <position position="169"/>
    </location>
</feature>
<proteinExistence type="predicted"/>
<keyword evidence="1" id="KW-0175">Coiled coil</keyword>
<dbReference type="Proteomes" id="UP001523392">
    <property type="component" value="Unassembled WGS sequence"/>
</dbReference>
<evidence type="ECO:0000313" key="4">
    <source>
        <dbReference type="Proteomes" id="UP001523392"/>
    </source>
</evidence>
<feature type="region of interest" description="Disordered" evidence="2">
    <location>
        <begin position="132"/>
        <end position="169"/>
    </location>
</feature>
<comment type="caution">
    <text evidence="3">The sequence shown here is derived from an EMBL/GenBank/DDBJ whole genome shotgun (WGS) entry which is preliminary data.</text>
</comment>
<feature type="coiled-coil region" evidence="1">
    <location>
        <begin position="28"/>
        <end position="55"/>
    </location>
</feature>
<evidence type="ECO:0000256" key="1">
    <source>
        <dbReference type="SAM" id="Coils"/>
    </source>
</evidence>
<feature type="compositionally biased region" description="Low complexity" evidence="2">
    <location>
        <begin position="149"/>
        <end position="160"/>
    </location>
</feature>
<protein>
    <recommendedName>
        <fullName evidence="5">Cell division protein FtsL</fullName>
    </recommendedName>
</protein>
<reference evidence="3 4" key="1">
    <citation type="submission" date="2021-12" db="EMBL/GenBank/DDBJ databases">
        <title>Siccirubricoccus leaddurans sp. nov., a high concentration Zn2+ tolerance bacterium.</title>
        <authorList>
            <person name="Cao Y."/>
        </authorList>
    </citation>
    <scope>NUCLEOTIDE SEQUENCE [LARGE SCALE GENOMIC DNA]</scope>
    <source>
        <strain evidence="3 4">KC 17139</strain>
    </source>
</reference>
<keyword evidence="4" id="KW-1185">Reference proteome</keyword>
<accession>A0ABT1DBU0</accession>
<sequence>MIFRPLNIAGFLAAALAGLHLYSTKHEAALLDRELRTIARDIDAANERTQALQAEWAWLNEPERLRAVAQRHLSLEPMQPTQFLRLNEAERRMPAVLAFDGPPALFAARPQDVPEGESVAVALLPRLSPPVQIARTEPAAPVPAPAPAPSAEAPEDAPLATLPPPPAAP</sequence>